<proteinExistence type="predicted"/>
<protein>
    <submittedName>
        <fullName evidence="1">Uncharacterized protein</fullName>
    </submittedName>
</protein>
<reference evidence="1 2" key="1">
    <citation type="submission" date="2023-10" db="EMBL/GenBank/DDBJ databases">
        <title>Roseovarius strain S88 nov., isolated from a marine algae.</title>
        <authorList>
            <person name="Lee M.W."/>
            <person name="Lee J.K."/>
            <person name="Kim J.M."/>
            <person name="Choi D.G."/>
            <person name="Baek J.H."/>
            <person name="Bayburt H."/>
            <person name="Jung J.J."/>
            <person name="Han D.M."/>
            <person name="Jeon C.O."/>
        </authorList>
    </citation>
    <scope>NUCLEOTIDE SEQUENCE [LARGE SCALE GENOMIC DNA]</scope>
    <source>
        <strain evidence="1 2">S88</strain>
    </source>
</reference>
<gene>
    <name evidence="1" type="ORF">RZ517_12030</name>
</gene>
<accession>A0ABZ2HH47</accession>
<evidence type="ECO:0000313" key="1">
    <source>
        <dbReference type="EMBL" id="WWR45524.1"/>
    </source>
</evidence>
<keyword evidence="2" id="KW-1185">Reference proteome</keyword>
<sequence length="169" mass="19203">MHTEYTDILSRIKDKPLWFDEAAVPRFDPFKPDHMANIYANEGVLARIECQACQTPFDVAFSRPMGFQESFHAAALQGPIGLLRHDILSRRLHYGDPPNVRCCAAGPTMNSVPRQVLEYWVKPYVLGEGIVMRRIGDSDREVPTIGDLKAMDWRREAAFEIDITPDWAG</sequence>
<organism evidence="1 2">
    <name type="scientific">Roseovarius phycicola</name>
    <dbReference type="NCBI Taxonomy" id="3080976"/>
    <lineage>
        <taxon>Bacteria</taxon>
        <taxon>Pseudomonadati</taxon>
        <taxon>Pseudomonadota</taxon>
        <taxon>Alphaproteobacteria</taxon>
        <taxon>Rhodobacterales</taxon>
        <taxon>Roseobacteraceae</taxon>
        <taxon>Roseovarius</taxon>
    </lineage>
</organism>
<evidence type="ECO:0000313" key="2">
    <source>
        <dbReference type="Proteomes" id="UP001364156"/>
    </source>
</evidence>
<dbReference type="EMBL" id="CP146069">
    <property type="protein sequence ID" value="WWR45524.1"/>
    <property type="molecule type" value="Genomic_DNA"/>
</dbReference>
<dbReference type="RefSeq" id="WP_317057792.1">
    <property type="nucleotide sequence ID" value="NZ_CP146069.1"/>
</dbReference>
<dbReference type="Proteomes" id="UP001364156">
    <property type="component" value="Chromosome"/>
</dbReference>
<name>A0ABZ2HH47_9RHOB</name>